<dbReference type="EMBL" id="CALOZG010000010">
    <property type="protein sequence ID" value="CAH4030114.1"/>
    <property type="molecule type" value="Genomic_DNA"/>
</dbReference>
<evidence type="ECO:0000313" key="1">
    <source>
        <dbReference type="EMBL" id="CAH4030114.1"/>
    </source>
</evidence>
<protein>
    <submittedName>
        <fullName evidence="1">Uncharacterized protein</fullName>
    </submittedName>
</protein>
<sequence length="69" mass="7055">MSIIKSCGLTQVSTSPDIVSLGLIVYESTSPSVSSASVFSSSLSALDCSCISSSIFIVLSPALGKLLRL</sequence>
<name>A0A9P0TDH5_PIEBR</name>
<proteinExistence type="predicted"/>
<dbReference type="Proteomes" id="UP001152562">
    <property type="component" value="Unassembled WGS sequence"/>
</dbReference>
<gene>
    <name evidence="1" type="ORF">PIBRA_LOCUS6794</name>
</gene>
<comment type="caution">
    <text evidence="1">The sequence shown here is derived from an EMBL/GenBank/DDBJ whole genome shotgun (WGS) entry which is preliminary data.</text>
</comment>
<accession>A0A9P0TDH5</accession>
<keyword evidence="2" id="KW-1185">Reference proteome</keyword>
<dbReference type="AlphaFoldDB" id="A0A9P0TDH5"/>
<evidence type="ECO:0000313" key="2">
    <source>
        <dbReference type="Proteomes" id="UP001152562"/>
    </source>
</evidence>
<organism evidence="1 2">
    <name type="scientific">Pieris brassicae</name>
    <name type="common">White butterfly</name>
    <name type="synonym">Large white butterfly</name>
    <dbReference type="NCBI Taxonomy" id="7116"/>
    <lineage>
        <taxon>Eukaryota</taxon>
        <taxon>Metazoa</taxon>
        <taxon>Ecdysozoa</taxon>
        <taxon>Arthropoda</taxon>
        <taxon>Hexapoda</taxon>
        <taxon>Insecta</taxon>
        <taxon>Pterygota</taxon>
        <taxon>Neoptera</taxon>
        <taxon>Endopterygota</taxon>
        <taxon>Lepidoptera</taxon>
        <taxon>Glossata</taxon>
        <taxon>Ditrysia</taxon>
        <taxon>Papilionoidea</taxon>
        <taxon>Pieridae</taxon>
        <taxon>Pierinae</taxon>
        <taxon>Pieris</taxon>
    </lineage>
</organism>
<reference evidence="1" key="1">
    <citation type="submission" date="2022-05" db="EMBL/GenBank/DDBJ databases">
        <authorList>
            <person name="Okamura Y."/>
        </authorList>
    </citation>
    <scope>NUCLEOTIDE SEQUENCE</scope>
</reference>